<dbReference type="PANTHER" id="PTHR23404">
    <property type="entry name" value="MOLYBDOPTERIN SYNTHASE RELATED"/>
    <property type="match status" value="1"/>
</dbReference>
<protein>
    <submittedName>
        <fullName evidence="1">Molybdopterin synthase catalytic subunit</fullName>
        <ecNumber evidence="1">2.8.1.12</ecNumber>
    </submittedName>
</protein>
<dbReference type="GO" id="GO:0006777">
    <property type="term" value="P:Mo-molybdopterin cofactor biosynthetic process"/>
    <property type="evidence" value="ECO:0007669"/>
    <property type="project" value="InterPro"/>
</dbReference>
<accession>A0A7Y9S977</accession>
<proteinExistence type="predicted"/>
<keyword evidence="2" id="KW-1185">Reference proteome</keyword>
<evidence type="ECO:0000313" key="1">
    <source>
        <dbReference type="EMBL" id="NYE96726.1"/>
    </source>
</evidence>
<dbReference type="SUPFAM" id="SSF54690">
    <property type="entry name" value="Molybdopterin synthase subunit MoaE"/>
    <property type="match status" value="1"/>
</dbReference>
<comment type="caution">
    <text evidence="1">The sequence shown here is derived from an EMBL/GenBank/DDBJ whole genome shotgun (WGS) entry which is preliminary data.</text>
</comment>
<dbReference type="InterPro" id="IPR036563">
    <property type="entry name" value="MoaE_sf"/>
</dbReference>
<name>A0A7Y9S977_9MICC</name>
<sequence>MSIESHAALAAEPISLDRALQAVEAADCGAVVGFSGVVRNHDGGKDVSSLSYTAHPSAETVLTALLEEIVAEYAPEDGRLRIWAEHRLGDLKIGDPALVCAVAAAHRGLAFEVCSTLVDRIKAQVPIWKEQFFTDGTVEWVGI</sequence>
<dbReference type="Gene3D" id="3.90.1170.40">
    <property type="entry name" value="Molybdopterin biosynthesis MoaE subunit"/>
    <property type="match status" value="1"/>
</dbReference>
<keyword evidence="1" id="KW-0808">Transferase</keyword>
<gene>
    <name evidence="1" type="ORF">FHU41_002976</name>
</gene>
<dbReference type="AlphaFoldDB" id="A0A7Y9S977"/>
<organism evidence="1 2">
    <name type="scientific">Psychromicrobium silvestre</name>
    <dbReference type="NCBI Taxonomy" id="1645614"/>
    <lineage>
        <taxon>Bacteria</taxon>
        <taxon>Bacillati</taxon>
        <taxon>Actinomycetota</taxon>
        <taxon>Actinomycetes</taxon>
        <taxon>Micrococcales</taxon>
        <taxon>Micrococcaceae</taxon>
        <taxon>Psychromicrobium</taxon>
    </lineage>
</organism>
<dbReference type="GO" id="GO:0030366">
    <property type="term" value="F:molybdopterin synthase activity"/>
    <property type="evidence" value="ECO:0007669"/>
    <property type="project" value="UniProtKB-EC"/>
</dbReference>
<dbReference type="RefSeq" id="WP_179390347.1">
    <property type="nucleotide sequence ID" value="NZ_JACBYQ010000002.1"/>
</dbReference>
<dbReference type="Proteomes" id="UP000521748">
    <property type="component" value="Unassembled WGS sequence"/>
</dbReference>
<dbReference type="EC" id="2.8.1.12" evidence="1"/>
<evidence type="ECO:0000313" key="2">
    <source>
        <dbReference type="Proteomes" id="UP000521748"/>
    </source>
</evidence>
<dbReference type="InterPro" id="IPR003448">
    <property type="entry name" value="Mopterin_biosynth_MoaE"/>
</dbReference>
<dbReference type="EMBL" id="JACBYQ010000002">
    <property type="protein sequence ID" value="NYE96726.1"/>
    <property type="molecule type" value="Genomic_DNA"/>
</dbReference>
<dbReference type="CDD" id="cd00756">
    <property type="entry name" value="MoaE"/>
    <property type="match status" value="1"/>
</dbReference>
<reference evidence="1 2" key="1">
    <citation type="submission" date="2020-07" db="EMBL/GenBank/DDBJ databases">
        <title>Sequencing the genomes of 1000 actinobacteria strains.</title>
        <authorList>
            <person name="Klenk H.-P."/>
        </authorList>
    </citation>
    <scope>NUCLEOTIDE SEQUENCE [LARGE SCALE GENOMIC DNA]</scope>
    <source>
        <strain evidence="1 2">DSM 102047</strain>
    </source>
</reference>
<dbReference type="Pfam" id="PF02391">
    <property type="entry name" value="MoaE"/>
    <property type="match status" value="1"/>
</dbReference>